<dbReference type="Proteomes" id="UP001153712">
    <property type="component" value="Chromosome 11"/>
</dbReference>
<evidence type="ECO:0000313" key="2">
    <source>
        <dbReference type="EMBL" id="CAG9855874.1"/>
    </source>
</evidence>
<gene>
    <name evidence="2" type="ORF">PHYEVI_LOCUS2309</name>
</gene>
<dbReference type="EMBL" id="OU900104">
    <property type="protein sequence ID" value="CAG9855874.1"/>
    <property type="molecule type" value="Genomic_DNA"/>
</dbReference>
<reference evidence="2" key="1">
    <citation type="submission" date="2022-01" db="EMBL/GenBank/DDBJ databases">
        <authorList>
            <person name="King R."/>
        </authorList>
    </citation>
    <scope>NUCLEOTIDE SEQUENCE</scope>
</reference>
<evidence type="ECO:0000313" key="3">
    <source>
        <dbReference type="Proteomes" id="UP001153712"/>
    </source>
</evidence>
<feature type="compositionally biased region" description="Basic and acidic residues" evidence="1">
    <location>
        <begin position="48"/>
        <end position="58"/>
    </location>
</feature>
<name>A0A9N9TI44_PHYSR</name>
<protein>
    <submittedName>
        <fullName evidence="2">Uncharacterized protein</fullName>
    </submittedName>
</protein>
<evidence type="ECO:0000256" key="1">
    <source>
        <dbReference type="SAM" id="MobiDB-lite"/>
    </source>
</evidence>
<dbReference type="AlphaFoldDB" id="A0A9N9TI44"/>
<accession>A0A9N9TI44</accession>
<organism evidence="2 3">
    <name type="scientific">Phyllotreta striolata</name>
    <name type="common">Striped flea beetle</name>
    <name type="synonym">Crioceris striolata</name>
    <dbReference type="NCBI Taxonomy" id="444603"/>
    <lineage>
        <taxon>Eukaryota</taxon>
        <taxon>Metazoa</taxon>
        <taxon>Ecdysozoa</taxon>
        <taxon>Arthropoda</taxon>
        <taxon>Hexapoda</taxon>
        <taxon>Insecta</taxon>
        <taxon>Pterygota</taxon>
        <taxon>Neoptera</taxon>
        <taxon>Endopterygota</taxon>
        <taxon>Coleoptera</taxon>
        <taxon>Polyphaga</taxon>
        <taxon>Cucujiformia</taxon>
        <taxon>Chrysomeloidea</taxon>
        <taxon>Chrysomelidae</taxon>
        <taxon>Galerucinae</taxon>
        <taxon>Alticini</taxon>
        <taxon>Phyllotreta</taxon>
    </lineage>
</organism>
<sequence>MNNNFDFLQFSSGLIKTPPHALCLQLPTPSHLYSRNSTQPQLSVDGRPSVEPRFEHTGGGDGGGDDGSEASRRACSSVTVVTYIPSNGKQLRFTPAGVFHVAMFLCEFFSMLLEALFRLAQELRRRPASLLILVNQPGESSFR</sequence>
<feature type="region of interest" description="Disordered" evidence="1">
    <location>
        <begin position="34"/>
        <end position="71"/>
    </location>
</feature>
<keyword evidence="3" id="KW-1185">Reference proteome</keyword>
<proteinExistence type="predicted"/>